<reference evidence="2 3" key="1">
    <citation type="submission" date="2021-06" db="EMBL/GenBank/DDBJ databases">
        <authorList>
            <person name="Lee D.H."/>
        </authorList>
    </citation>
    <scope>NUCLEOTIDE SEQUENCE [LARGE SCALE GENOMIC DNA]</scope>
    <source>
        <strain evidence="2 3">MMS21-HV4-11</strain>
    </source>
</reference>
<feature type="transmembrane region" description="Helical" evidence="1">
    <location>
        <begin position="184"/>
        <end position="204"/>
    </location>
</feature>
<keyword evidence="1" id="KW-0812">Transmembrane</keyword>
<dbReference type="PANTHER" id="PTHR30354:SF11">
    <property type="entry name" value="PERMEASE"/>
    <property type="match status" value="1"/>
</dbReference>
<feature type="transmembrane region" description="Helical" evidence="1">
    <location>
        <begin position="219"/>
        <end position="241"/>
    </location>
</feature>
<dbReference type="InterPro" id="IPR003474">
    <property type="entry name" value="Glcn_transporter"/>
</dbReference>
<gene>
    <name evidence="2" type="ORF">KQ910_08380</name>
</gene>
<keyword evidence="3" id="KW-1185">Reference proteome</keyword>
<dbReference type="Pfam" id="PF02447">
    <property type="entry name" value="GntP_permease"/>
    <property type="match status" value="1"/>
</dbReference>
<evidence type="ECO:0000256" key="1">
    <source>
        <dbReference type="SAM" id="Phobius"/>
    </source>
</evidence>
<keyword evidence="1" id="KW-0472">Membrane</keyword>
<sequence length="396" mass="40325">MILASLLLPIAVAAIVFLIQRVRLPAFLAIMATVVVYGIAADMTFQSVGKAFGLGFTTALEQTGLLVVAGALVGSLLLRTPLGTGTSAAAGIVAGLGASASGGLALLQPAGQDAPRRALGLALTLLAVAALLAPSPLAVAAASVMKANIRTEFMIALPVAAAAVALGWWHVARQVPSTPVEGQLSWAWLCIGIPLVLLVLQSVAQMPSEPLGKGGSRELYIGISKPLMLTAIAITLAIVLARRWEPSALAGRSWAPLLLAVGASGGLARVFDETGMSELLAEYALHPRYGVLTPFLAAAIVKTMQGNSLTAVLTASGMVEPMLPALGLDSASGRAIAAAAIGAGSMAICHVNDPFFWIAAHMGRLSPGRALYVISLGSAVMAIGALVVIAAIRQFI</sequence>
<evidence type="ECO:0000313" key="3">
    <source>
        <dbReference type="Proteomes" id="UP000727907"/>
    </source>
</evidence>
<protein>
    <recommendedName>
        <fullName evidence="4">Gluconate transporter</fullName>
    </recommendedName>
</protein>
<accession>A0ABS6IGQ7</accession>
<name>A0ABS6IGQ7_9HYPH</name>
<feature type="transmembrane region" description="Helical" evidence="1">
    <location>
        <begin position="23"/>
        <end position="40"/>
    </location>
</feature>
<evidence type="ECO:0000313" key="2">
    <source>
        <dbReference type="EMBL" id="MBU8873777.1"/>
    </source>
</evidence>
<feature type="transmembrane region" description="Helical" evidence="1">
    <location>
        <begin position="335"/>
        <end position="358"/>
    </location>
</feature>
<feature type="transmembrane region" description="Helical" evidence="1">
    <location>
        <begin position="153"/>
        <end position="172"/>
    </location>
</feature>
<dbReference type="EMBL" id="JAHOPB010000001">
    <property type="protein sequence ID" value="MBU8873777.1"/>
    <property type="molecule type" value="Genomic_DNA"/>
</dbReference>
<evidence type="ECO:0008006" key="4">
    <source>
        <dbReference type="Google" id="ProtNLM"/>
    </source>
</evidence>
<dbReference type="PANTHER" id="PTHR30354">
    <property type="entry name" value="GNT FAMILY GLUCONATE TRANSPORTER"/>
    <property type="match status" value="1"/>
</dbReference>
<dbReference type="Proteomes" id="UP000727907">
    <property type="component" value="Unassembled WGS sequence"/>
</dbReference>
<proteinExistence type="predicted"/>
<keyword evidence="1" id="KW-1133">Transmembrane helix</keyword>
<feature type="transmembrane region" description="Helical" evidence="1">
    <location>
        <begin position="253"/>
        <end position="271"/>
    </location>
</feature>
<feature type="transmembrane region" description="Helical" evidence="1">
    <location>
        <begin position="52"/>
        <end position="76"/>
    </location>
</feature>
<comment type="caution">
    <text evidence="2">The sequence shown here is derived from an EMBL/GenBank/DDBJ whole genome shotgun (WGS) entry which is preliminary data.</text>
</comment>
<organism evidence="2 3">
    <name type="scientific">Reyranella humidisoli</name>
    <dbReference type="NCBI Taxonomy" id="2849149"/>
    <lineage>
        <taxon>Bacteria</taxon>
        <taxon>Pseudomonadati</taxon>
        <taxon>Pseudomonadota</taxon>
        <taxon>Alphaproteobacteria</taxon>
        <taxon>Hyphomicrobiales</taxon>
        <taxon>Reyranellaceae</taxon>
        <taxon>Reyranella</taxon>
    </lineage>
</organism>
<dbReference type="RefSeq" id="WP_216958256.1">
    <property type="nucleotide sequence ID" value="NZ_JAHOPB010000001.1"/>
</dbReference>
<feature type="transmembrane region" description="Helical" evidence="1">
    <location>
        <begin position="119"/>
        <end position="141"/>
    </location>
</feature>
<feature type="transmembrane region" description="Helical" evidence="1">
    <location>
        <begin position="370"/>
        <end position="392"/>
    </location>
</feature>
<feature type="transmembrane region" description="Helical" evidence="1">
    <location>
        <begin position="88"/>
        <end position="107"/>
    </location>
</feature>